<evidence type="ECO:0000256" key="11">
    <source>
        <dbReference type="SAM" id="SignalP"/>
    </source>
</evidence>
<gene>
    <name evidence="12" type="ordered locus">PAS_FragB_0048</name>
</gene>
<evidence type="ECO:0000256" key="7">
    <source>
        <dbReference type="ARBA" id="ARBA00022989"/>
    </source>
</evidence>
<dbReference type="OMA" id="YKPPQML"/>
<keyword evidence="7 10" id="KW-1133">Transmembrane helix</keyword>
<dbReference type="OrthoDB" id="5327821at2759"/>
<dbReference type="GO" id="GO:0030950">
    <property type="term" value="P:establishment or maintenance of actin cytoskeleton polarity"/>
    <property type="evidence" value="ECO:0007669"/>
    <property type="project" value="EnsemblFungi"/>
</dbReference>
<dbReference type="GO" id="GO:0006458">
    <property type="term" value="P:'de novo' protein folding"/>
    <property type="evidence" value="ECO:0007669"/>
    <property type="project" value="EnsemblFungi"/>
</dbReference>
<dbReference type="GO" id="GO:0007118">
    <property type="term" value="P:budding cell apical bud growth"/>
    <property type="evidence" value="ECO:0007669"/>
    <property type="project" value="EnsemblFungi"/>
</dbReference>
<feature type="signal peptide" evidence="11">
    <location>
        <begin position="1"/>
        <end position="24"/>
    </location>
</feature>
<evidence type="ECO:0000256" key="6">
    <source>
        <dbReference type="ARBA" id="ARBA00022824"/>
    </source>
</evidence>
<dbReference type="GO" id="GO:0006487">
    <property type="term" value="P:protein N-linked glycosylation"/>
    <property type="evidence" value="ECO:0007669"/>
    <property type="project" value="EnsemblFungi"/>
</dbReference>
<keyword evidence="4 10" id="KW-0812">Transmembrane</keyword>
<dbReference type="PANTHER" id="PTHR28090:SF1">
    <property type="entry name" value="PROTEIN ROT1"/>
    <property type="match status" value="1"/>
</dbReference>
<dbReference type="EMBL" id="FN392319">
    <property type="protein sequence ID" value="CAY68580.1"/>
    <property type="molecule type" value="Genomic_DNA"/>
</dbReference>
<evidence type="ECO:0000256" key="8">
    <source>
        <dbReference type="ARBA" id="ARBA00023136"/>
    </source>
</evidence>
<protein>
    <recommendedName>
        <fullName evidence="3 9">Protein ROT1</fullName>
    </recommendedName>
</protein>
<dbReference type="AlphaFoldDB" id="C4QZA6"/>
<dbReference type="InterPro" id="IPR019623">
    <property type="entry name" value="Rot1"/>
</dbReference>
<evidence type="ECO:0000256" key="9">
    <source>
        <dbReference type="PIRNR" id="PIRNR017290"/>
    </source>
</evidence>
<reference evidence="12 13" key="1">
    <citation type="journal article" date="2009" name="Nat. Biotechnol.">
        <title>Genome sequence of the recombinant protein production host Pichia pastoris.</title>
        <authorList>
            <person name="De Schutter K."/>
            <person name="Lin Y.C."/>
            <person name="Tiels P."/>
            <person name="Van Hecke A."/>
            <person name="Glinka S."/>
            <person name="Weber-Lehmann J."/>
            <person name="Rouze P."/>
            <person name="Van de Peer Y."/>
            <person name="Callewaert N."/>
        </authorList>
    </citation>
    <scope>NUCLEOTIDE SEQUENCE [LARGE SCALE GENOMIC DNA]</scope>
    <source>
        <strain evidence="13">GS115 / ATCC 20864</strain>
    </source>
</reference>
<dbReference type="STRING" id="644223.C4QZA6"/>
<dbReference type="Pfam" id="PF10681">
    <property type="entry name" value="Rot1"/>
    <property type="match status" value="1"/>
</dbReference>
<evidence type="ECO:0000256" key="3">
    <source>
        <dbReference type="ARBA" id="ARBA00017291"/>
    </source>
</evidence>
<dbReference type="GO" id="GO:0005789">
    <property type="term" value="C:endoplasmic reticulum membrane"/>
    <property type="evidence" value="ECO:0007669"/>
    <property type="project" value="UniProtKB-SubCell"/>
</dbReference>
<organism evidence="12 13">
    <name type="scientific">Komagataella phaffii (strain GS115 / ATCC 20864)</name>
    <name type="common">Yeast</name>
    <name type="synonym">Pichia pastoris</name>
    <dbReference type="NCBI Taxonomy" id="644223"/>
    <lineage>
        <taxon>Eukaryota</taxon>
        <taxon>Fungi</taxon>
        <taxon>Dikarya</taxon>
        <taxon>Ascomycota</taxon>
        <taxon>Saccharomycotina</taxon>
        <taxon>Pichiomycetes</taxon>
        <taxon>Pichiales</taxon>
        <taxon>Pichiaceae</taxon>
        <taxon>Komagataella</taxon>
    </lineage>
</organism>
<dbReference type="HOGENOM" id="CLU_071622_0_0_1"/>
<evidence type="ECO:0000313" key="12">
    <source>
        <dbReference type="EMBL" id="CAY68580.1"/>
    </source>
</evidence>
<keyword evidence="6 9" id="KW-0256">Endoplasmic reticulum</keyword>
<evidence type="ECO:0000256" key="10">
    <source>
        <dbReference type="SAM" id="Phobius"/>
    </source>
</evidence>
<dbReference type="GO" id="GO:0051082">
    <property type="term" value="F:unfolded protein binding"/>
    <property type="evidence" value="ECO:0007669"/>
    <property type="project" value="EnsemblFungi"/>
</dbReference>
<evidence type="ECO:0000256" key="2">
    <source>
        <dbReference type="ARBA" id="ARBA00007149"/>
    </source>
</evidence>
<proteinExistence type="inferred from homology"/>
<feature type="chain" id="PRO_5009950894" description="Protein ROT1" evidence="11">
    <location>
        <begin position="25"/>
        <end position="253"/>
    </location>
</feature>
<sequence length="253" mass="28422">MVLIQNFLPLFAYTLFFNQRAALADDSVPESELTIVGTWSSKSNTVFTGSGFYDPVDELLIEPDLPGISYSFTDDGYFEEALYQVAGNAKDHHCPTAVLIFQHGTYRELDNGTLVLEPYDVDGRQLLSQPCEDKGISTYSRYNQTEVFRNYEVSLNTYHGRIQLQLYASDGVKQPPLYLAYRPPNMLPTIVLNPTAASDEAQATATGASAKIKRSLENRYRTNAVKESSLNYTLWWWLGAILMGAGSTIYFLY</sequence>
<comment type="similarity">
    <text evidence="2 9">Belongs to the ROT1 family.</text>
</comment>
<name>C4QZA6_KOMPG</name>
<evidence type="ECO:0000256" key="1">
    <source>
        <dbReference type="ARBA" id="ARBA00004115"/>
    </source>
</evidence>
<dbReference type="RefSeq" id="XP_002490860.1">
    <property type="nucleotide sequence ID" value="XM_002490815.1"/>
</dbReference>
<evidence type="ECO:0000256" key="4">
    <source>
        <dbReference type="ARBA" id="ARBA00022692"/>
    </source>
</evidence>
<dbReference type="eggNOG" id="ENOG502QQTG">
    <property type="taxonomic scope" value="Eukaryota"/>
</dbReference>
<dbReference type="GO" id="GO:0034975">
    <property type="term" value="P:protein folding in endoplasmic reticulum"/>
    <property type="evidence" value="ECO:0007669"/>
    <property type="project" value="EnsemblFungi"/>
</dbReference>
<accession>C4QZA6</accession>
<dbReference type="PIRSF" id="PIRSF017290">
    <property type="entry name" value="ROT1_prd"/>
    <property type="match status" value="1"/>
</dbReference>
<dbReference type="GO" id="GO:0009272">
    <property type="term" value="P:fungal-type cell wall biogenesis"/>
    <property type="evidence" value="ECO:0007669"/>
    <property type="project" value="EnsemblFungi"/>
</dbReference>
<dbReference type="KEGG" id="ppa:PAS_FragB_0048"/>
<keyword evidence="5 11" id="KW-0732">Signal</keyword>
<comment type="function">
    <text evidence="9">Required for normal levels of the cell wall 1,6-beta-glucan. Involved in a protein folding machinery chaperoning proteins acting in various physiological processes including cell wall synthesis and lysis of autophagic bodies.</text>
</comment>
<keyword evidence="8 9" id="KW-0472">Membrane</keyword>
<keyword evidence="13" id="KW-1185">Reference proteome</keyword>
<evidence type="ECO:0000313" key="13">
    <source>
        <dbReference type="Proteomes" id="UP000000314"/>
    </source>
</evidence>
<dbReference type="InParanoid" id="C4QZA6"/>
<dbReference type="PANTHER" id="PTHR28090">
    <property type="entry name" value="PROTEIN ROT1"/>
    <property type="match status" value="1"/>
</dbReference>
<comment type="subcellular location">
    <subcellularLocation>
        <location evidence="1">Endoplasmic reticulum membrane</location>
        <topology evidence="1">Single-pass type I membrane protein</topology>
    </subcellularLocation>
</comment>
<dbReference type="GO" id="GO:0035269">
    <property type="term" value="P:protein O-linked glycosylation via mannose"/>
    <property type="evidence" value="ECO:0007669"/>
    <property type="project" value="EnsemblFungi"/>
</dbReference>
<dbReference type="FunCoup" id="C4QZA6">
    <property type="interactions" value="25"/>
</dbReference>
<feature type="transmembrane region" description="Helical" evidence="10">
    <location>
        <begin position="234"/>
        <end position="252"/>
    </location>
</feature>
<dbReference type="Proteomes" id="UP000000314">
    <property type="component" value="Chromosome 1"/>
</dbReference>
<evidence type="ECO:0000256" key="5">
    <source>
        <dbReference type="ARBA" id="ARBA00022729"/>
    </source>
</evidence>
<dbReference type="GeneID" id="8197489"/>